<dbReference type="EMBL" id="JAALLS010000001">
    <property type="protein sequence ID" value="NGP86729.1"/>
    <property type="molecule type" value="Genomic_DNA"/>
</dbReference>
<evidence type="ECO:0000313" key="2">
    <source>
        <dbReference type="Proteomes" id="UP000479132"/>
    </source>
</evidence>
<protein>
    <submittedName>
        <fullName evidence="1">Uncharacterized protein</fullName>
    </submittedName>
</protein>
<keyword evidence="2" id="KW-1185">Reference proteome</keyword>
<name>A0A6M1SYN9_9BACT</name>
<reference evidence="1 2" key="1">
    <citation type="submission" date="2020-02" db="EMBL/GenBank/DDBJ databases">
        <title>Aliifodinibius halophilus 2W32, complete genome.</title>
        <authorList>
            <person name="Li Y."/>
            <person name="Wu S."/>
        </authorList>
    </citation>
    <scope>NUCLEOTIDE SEQUENCE [LARGE SCALE GENOMIC DNA]</scope>
    <source>
        <strain evidence="1 2">2W32</strain>
    </source>
</reference>
<comment type="caution">
    <text evidence="1">The sequence shown here is derived from an EMBL/GenBank/DDBJ whole genome shotgun (WGS) entry which is preliminary data.</text>
</comment>
<evidence type="ECO:0000313" key="1">
    <source>
        <dbReference type="EMBL" id="NGP86729.1"/>
    </source>
</evidence>
<dbReference type="RefSeq" id="WP_165264813.1">
    <property type="nucleotide sequence ID" value="NZ_JAALLS010000001.1"/>
</dbReference>
<accession>A0A6M1SYN9</accession>
<gene>
    <name evidence="1" type="ORF">G3569_00070</name>
</gene>
<dbReference type="InterPro" id="IPR036393">
    <property type="entry name" value="AceGlu_kinase-like_sf"/>
</dbReference>
<dbReference type="Proteomes" id="UP000479132">
    <property type="component" value="Unassembled WGS sequence"/>
</dbReference>
<organism evidence="1 2">
    <name type="scientific">Fodinibius halophilus</name>
    <dbReference type="NCBI Taxonomy" id="1736908"/>
    <lineage>
        <taxon>Bacteria</taxon>
        <taxon>Pseudomonadati</taxon>
        <taxon>Balneolota</taxon>
        <taxon>Balneolia</taxon>
        <taxon>Balneolales</taxon>
        <taxon>Balneolaceae</taxon>
        <taxon>Fodinibius</taxon>
    </lineage>
</organism>
<proteinExistence type="predicted"/>
<sequence>MQYIAALDYDHLDNGVFLTSLAQSLSQQQGDENIRSIIVHGDSEYTQRIIQTGVMSKEAKIRSVKDLNNRLVALFADQGVSTVGINPSQRKMISLQEDELSLDHSFINSLPKQSVLLLSTLVHDSTSNTPTVIDLPELVSFLKAELDTDEVFLFSKADEDEIFTNEEMPEQLQWDTMETTFRQERIPDEFSHFEQSVCLTSARDFNQLPDLSHSIAIKSSL</sequence>
<dbReference type="Gene3D" id="3.40.1160.10">
    <property type="entry name" value="Acetylglutamate kinase-like"/>
    <property type="match status" value="1"/>
</dbReference>
<dbReference type="AlphaFoldDB" id="A0A6M1SYN9"/>